<name>A0ACC2KLC8_PERAE</name>
<evidence type="ECO:0000313" key="2">
    <source>
        <dbReference type="Proteomes" id="UP001234297"/>
    </source>
</evidence>
<evidence type="ECO:0000313" key="1">
    <source>
        <dbReference type="EMBL" id="KAJ8621945.1"/>
    </source>
</evidence>
<comment type="caution">
    <text evidence="1">The sequence shown here is derived from an EMBL/GenBank/DDBJ whole genome shotgun (WGS) entry which is preliminary data.</text>
</comment>
<organism evidence="1 2">
    <name type="scientific">Persea americana</name>
    <name type="common">Avocado</name>
    <dbReference type="NCBI Taxonomy" id="3435"/>
    <lineage>
        <taxon>Eukaryota</taxon>
        <taxon>Viridiplantae</taxon>
        <taxon>Streptophyta</taxon>
        <taxon>Embryophyta</taxon>
        <taxon>Tracheophyta</taxon>
        <taxon>Spermatophyta</taxon>
        <taxon>Magnoliopsida</taxon>
        <taxon>Magnoliidae</taxon>
        <taxon>Laurales</taxon>
        <taxon>Lauraceae</taxon>
        <taxon>Persea</taxon>
    </lineage>
</organism>
<proteinExistence type="predicted"/>
<keyword evidence="2" id="KW-1185">Reference proteome</keyword>
<dbReference type="Proteomes" id="UP001234297">
    <property type="component" value="Chromosome 10"/>
</dbReference>
<accession>A0ACC2KLC8</accession>
<sequence length="122" mass="13141">MLKCSGSSPIPDEHPKHQRPLPAKSTLATVFSQFRVSNSGDVGLRHRLLLEAAAALLAQLQVLKAEEKEMKRRRKEEKAAMKAAQMKAMGDCNNSSSSSSESSNSECGKVADMSCLRSGAHA</sequence>
<protein>
    <submittedName>
        <fullName evidence="1">Uncharacterized protein</fullName>
    </submittedName>
</protein>
<reference evidence="1 2" key="1">
    <citation type="journal article" date="2022" name="Hortic Res">
        <title>A haplotype resolved chromosomal level avocado genome allows analysis of novel avocado genes.</title>
        <authorList>
            <person name="Nath O."/>
            <person name="Fletcher S.J."/>
            <person name="Hayward A."/>
            <person name="Shaw L.M."/>
            <person name="Masouleh A.K."/>
            <person name="Furtado A."/>
            <person name="Henry R.J."/>
            <person name="Mitter N."/>
        </authorList>
    </citation>
    <scope>NUCLEOTIDE SEQUENCE [LARGE SCALE GENOMIC DNA]</scope>
    <source>
        <strain evidence="2">cv. Hass</strain>
    </source>
</reference>
<gene>
    <name evidence="1" type="ORF">MRB53_030474</name>
</gene>
<dbReference type="EMBL" id="CM056818">
    <property type="protein sequence ID" value="KAJ8621945.1"/>
    <property type="molecule type" value="Genomic_DNA"/>
</dbReference>